<dbReference type="AlphaFoldDB" id="A0A1H8QPQ1"/>
<dbReference type="OrthoDB" id="3806873at2"/>
<dbReference type="Pfam" id="PF01636">
    <property type="entry name" value="APH"/>
    <property type="match status" value="1"/>
</dbReference>
<evidence type="ECO:0000313" key="2">
    <source>
        <dbReference type="EMBL" id="SEI03803.1"/>
    </source>
</evidence>
<dbReference type="SUPFAM" id="SSF56112">
    <property type="entry name" value="Protein kinase-like (PK-like)"/>
    <property type="match status" value="1"/>
</dbReference>
<evidence type="ECO:0000259" key="1">
    <source>
        <dbReference type="Pfam" id="PF01636"/>
    </source>
</evidence>
<organism evidence="2 4">
    <name type="scientific">Rhizobium tibeticum</name>
    <dbReference type="NCBI Taxonomy" id="501024"/>
    <lineage>
        <taxon>Bacteria</taxon>
        <taxon>Pseudomonadati</taxon>
        <taxon>Pseudomonadota</taxon>
        <taxon>Alphaproteobacteria</taxon>
        <taxon>Hyphomicrobiales</taxon>
        <taxon>Rhizobiaceae</taxon>
        <taxon>Rhizobium/Agrobacterium group</taxon>
        <taxon>Rhizobium</taxon>
    </lineage>
</organism>
<dbReference type="Proteomes" id="UP000198939">
    <property type="component" value="Unassembled WGS sequence"/>
</dbReference>
<keyword evidence="5" id="KW-1185">Reference proteome</keyword>
<evidence type="ECO:0000313" key="4">
    <source>
        <dbReference type="Proteomes" id="UP000183063"/>
    </source>
</evidence>
<protein>
    <submittedName>
        <fullName evidence="2 3">Aminoglycoside phosphotransferase</fullName>
    </submittedName>
</protein>
<dbReference type="InterPro" id="IPR051678">
    <property type="entry name" value="AGP_Transferase"/>
</dbReference>
<dbReference type="EMBL" id="FNXB01000020">
    <property type="protein sequence ID" value="SEI03803.1"/>
    <property type="molecule type" value="Genomic_DNA"/>
</dbReference>
<dbReference type="PANTHER" id="PTHR21310:SF42">
    <property type="entry name" value="BIFUNCTIONAL AAC_APH"/>
    <property type="match status" value="1"/>
</dbReference>
<dbReference type="STRING" id="501024.RTCCBAU85039_3898"/>
<gene>
    <name evidence="2" type="ORF">RTCCBAU85039_3898</name>
    <name evidence="3" type="ORF">SAMN05216228_1019111</name>
</gene>
<dbReference type="InterPro" id="IPR011009">
    <property type="entry name" value="Kinase-like_dom_sf"/>
</dbReference>
<dbReference type="Gene3D" id="3.90.1200.10">
    <property type="match status" value="1"/>
</dbReference>
<dbReference type="EMBL" id="FOCV01000019">
    <property type="protein sequence ID" value="SEO55844.1"/>
    <property type="molecule type" value="Genomic_DNA"/>
</dbReference>
<proteinExistence type="predicted"/>
<dbReference type="CDD" id="cd05155">
    <property type="entry name" value="APH_ChoK_like_1"/>
    <property type="match status" value="1"/>
</dbReference>
<accession>A0A1H8QPQ1</accession>
<evidence type="ECO:0000313" key="3">
    <source>
        <dbReference type="EMBL" id="SEO55844.1"/>
    </source>
</evidence>
<dbReference type="InterPro" id="IPR002575">
    <property type="entry name" value="Aminoglycoside_PTrfase"/>
</dbReference>
<name>A0A1H8QPQ1_9HYPH</name>
<feature type="domain" description="Aminoglycoside phosphotransferase" evidence="1">
    <location>
        <begin position="33"/>
        <end position="258"/>
    </location>
</feature>
<evidence type="ECO:0000313" key="5">
    <source>
        <dbReference type="Proteomes" id="UP000198939"/>
    </source>
</evidence>
<reference evidence="3 5" key="3">
    <citation type="submission" date="2016-10" db="EMBL/GenBank/DDBJ databases">
        <authorList>
            <person name="Varghese N."/>
            <person name="Submissions S."/>
        </authorList>
    </citation>
    <scope>NUCLEOTIDE SEQUENCE [LARGE SCALE GENOMIC DNA]</scope>
    <source>
        <strain evidence="3 5">CGMCC 1.7071</strain>
    </source>
</reference>
<dbReference type="PANTHER" id="PTHR21310">
    <property type="entry name" value="AMINOGLYCOSIDE PHOSPHOTRANSFERASE-RELATED-RELATED"/>
    <property type="match status" value="1"/>
</dbReference>
<dbReference type="GO" id="GO:0016301">
    <property type="term" value="F:kinase activity"/>
    <property type="evidence" value="ECO:0007669"/>
    <property type="project" value="UniProtKB-KW"/>
</dbReference>
<keyword evidence="2" id="KW-0808">Transferase</keyword>
<dbReference type="Proteomes" id="UP000183063">
    <property type="component" value="Unassembled WGS sequence"/>
</dbReference>
<dbReference type="Gene3D" id="3.30.200.20">
    <property type="entry name" value="Phosphorylase Kinase, domain 1"/>
    <property type="match status" value="1"/>
</dbReference>
<reference evidence="2" key="2">
    <citation type="submission" date="2016-10" db="EMBL/GenBank/DDBJ databases">
        <authorList>
            <person name="de Groot N.N."/>
        </authorList>
    </citation>
    <scope>NUCLEOTIDE SEQUENCE [LARGE SCALE GENOMIC DNA]</scope>
    <source>
        <strain evidence="2">CCBAU85039</strain>
    </source>
</reference>
<reference evidence="4" key="1">
    <citation type="submission" date="2016-10" db="EMBL/GenBank/DDBJ databases">
        <authorList>
            <person name="Wibberg D."/>
        </authorList>
    </citation>
    <scope>NUCLEOTIDE SEQUENCE [LARGE SCALE GENOMIC DNA]</scope>
</reference>
<keyword evidence="3" id="KW-0418">Kinase</keyword>
<sequence>MDDPVIDTALVRRLIATQFPEWSALPIRPVDFGGWDNRTFHLGAGMTVRLPSAAHYADQVAKEQQWLPILAQQLPLPIPVPLAMGRPDESYPWPWSIYEWRDGETALAERIDDLCEFATTLAGFLDALQAADATGGPPPGSHNFFRGGSLKVYDAQTHEALVRLDGRIDTRLATQVWDAALSTSWQGVPVWFHGDIAYGNLLVRNGRLDAVIDFGTSGVGDPACDLAITWHLFEGESREVFRKARPLDAGTWARGRGWTLWKSLIVVAGMTGANPVDVKRSWQVIDGVLADHLAWA</sequence>
<dbReference type="RefSeq" id="WP_072377841.1">
    <property type="nucleotide sequence ID" value="NZ_FNXB01000020.1"/>
</dbReference>